<dbReference type="RefSeq" id="WP_060738582.1">
    <property type="nucleotide sequence ID" value="NZ_CP012831.1"/>
</dbReference>
<keyword evidence="4 7" id="KW-0812">Transmembrane</keyword>
<comment type="subcellular location">
    <subcellularLocation>
        <location evidence="1">Cell membrane</location>
        <topology evidence="1">Multi-pass membrane protein</topology>
    </subcellularLocation>
</comment>
<comment type="similarity">
    <text evidence="2">Belongs to the polysaccharide synthase family.</text>
</comment>
<dbReference type="Pfam" id="PF13440">
    <property type="entry name" value="Polysacc_synt_3"/>
    <property type="match status" value="1"/>
</dbReference>
<name>A0A0N9WSV1_PSEFL</name>
<protein>
    <submittedName>
        <fullName evidence="8">Translocase</fullName>
    </submittedName>
</protein>
<sequence length="411" mass="45378">MKSQFFSRVRSVLVGTLGAQLISLGVMLLLVRLYSPEELGSFNVWLSFATIMAVLVTGRYELALFSGDTKDDSKSIIKLVLLITVALSILATFLIAVVSSFVEEIPPIVKSYSLVLAFVVFGMGANKALLSLLAFQQAFNKLGVARIALAGAVAVAQVVAGYFALGVSGLIYGQAVGVLLATLLVFFWFDRSWLKACWSESIGSVKSVAYRYRDFPKFSLPADLINTIASQLPVILIASRFGAEAAGWFALTIKMMGAPITLLATSVLDVFKEQAARDYRVTGSCRSVFLRTFIVLSLLAFPPFLLFWWLGEWAFMFVFGTEWIESGKYAILLIPMFYMRFVVSPLSYTIYIAQRQGLDLIWQLGLLVITAACFLLAGEVTEALWWYSASYAIMYVIYFAMSYRCAKGVSS</sequence>
<accession>A0A0N9WSV1</accession>
<feature type="transmembrane region" description="Helical" evidence="7">
    <location>
        <begin position="384"/>
        <end position="401"/>
    </location>
</feature>
<feature type="transmembrane region" description="Helical" evidence="7">
    <location>
        <begin position="171"/>
        <end position="189"/>
    </location>
</feature>
<keyword evidence="5 7" id="KW-1133">Transmembrane helix</keyword>
<reference evidence="8 9" key="2">
    <citation type="journal article" date="2018" name="Nature">
        <title>Mutant phenotypes for thousands of bacterial genes of unknown function.</title>
        <authorList>
            <person name="Price M.N."/>
            <person name="Wetmore K.M."/>
            <person name="Waters R.J."/>
            <person name="Callaghan M."/>
            <person name="Ray J."/>
            <person name="Liu H."/>
            <person name="Kuehl J.V."/>
            <person name="Melnyk R.A."/>
            <person name="Lamson J.S."/>
            <person name="Suh Y."/>
            <person name="Carlson H.K."/>
            <person name="Esquivel Z."/>
            <person name="Sadeeshkumar H."/>
            <person name="Chakraborty R."/>
            <person name="Zane G.M."/>
            <person name="Rubin B.E."/>
            <person name="Wall J.D."/>
            <person name="Visel A."/>
            <person name="Bristow J."/>
            <person name="Blow M.J."/>
            <person name="Arkin A.P."/>
            <person name="Deutschbauer A.M."/>
        </authorList>
    </citation>
    <scope>NUCLEOTIDE SEQUENCE [LARGE SCALE GENOMIC DNA]</scope>
    <source>
        <strain evidence="8 9">FW300-N2C3</strain>
    </source>
</reference>
<dbReference type="InterPro" id="IPR050833">
    <property type="entry name" value="Poly_Biosynth_Transport"/>
</dbReference>
<gene>
    <name evidence="8" type="ORF">AO356_03390</name>
</gene>
<evidence type="ECO:0000256" key="5">
    <source>
        <dbReference type="ARBA" id="ARBA00022989"/>
    </source>
</evidence>
<evidence type="ECO:0000256" key="6">
    <source>
        <dbReference type="ARBA" id="ARBA00023136"/>
    </source>
</evidence>
<evidence type="ECO:0000256" key="1">
    <source>
        <dbReference type="ARBA" id="ARBA00004651"/>
    </source>
</evidence>
<keyword evidence="3" id="KW-1003">Cell membrane</keyword>
<evidence type="ECO:0000256" key="4">
    <source>
        <dbReference type="ARBA" id="ARBA00022692"/>
    </source>
</evidence>
<feature type="transmembrane region" description="Helical" evidence="7">
    <location>
        <begin position="329"/>
        <end position="353"/>
    </location>
</feature>
<dbReference type="PANTHER" id="PTHR30250:SF10">
    <property type="entry name" value="LIPOPOLYSACCHARIDE BIOSYNTHESIS PROTEIN WZXC"/>
    <property type="match status" value="1"/>
</dbReference>
<evidence type="ECO:0000256" key="7">
    <source>
        <dbReference type="SAM" id="Phobius"/>
    </source>
</evidence>
<evidence type="ECO:0000256" key="2">
    <source>
        <dbReference type="ARBA" id="ARBA00007430"/>
    </source>
</evidence>
<feature type="transmembrane region" description="Helical" evidence="7">
    <location>
        <begin position="114"/>
        <end position="135"/>
    </location>
</feature>
<proteinExistence type="inferred from homology"/>
<feature type="transmembrane region" description="Helical" evidence="7">
    <location>
        <begin position="288"/>
        <end position="309"/>
    </location>
</feature>
<dbReference type="AlphaFoldDB" id="A0A0N9WSV1"/>
<feature type="transmembrane region" description="Helical" evidence="7">
    <location>
        <begin position="360"/>
        <end position="378"/>
    </location>
</feature>
<feature type="transmembrane region" description="Helical" evidence="7">
    <location>
        <begin position="12"/>
        <end position="34"/>
    </location>
</feature>
<feature type="transmembrane region" description="Helical" evidence="7">
    <location>
        <begin position="147"/>
        <end position="165"/>
    </location>
</feature>
<keyword evidence="6 7" id="KW-0472">Membrane</keyword>
<dbReference type="EMBL" id="CP012831">
    <property type="protein sequence ID" value="ALI05865.1"/>
    <property type="molecule type" value="Genomic_DNA"/>
</dbReference>
<evidence type="ECO:0000313" key="9">
    <source>
        <dbReference type="Proteomes" id="UP000059425"/>
    </source>
</evidence>
<reference evidence="9" key="1">
    <citation type="submission" date="2015-09" db="EMBL/GenBank/DDBJ databases">
        <title>Whole genome sequence of Pseudomonas fluorescens FW300-N2C3.</title>
        <authorList>
            <person name="Ray J."/>
            <person name="Melnyk R."/>
            <person name="Deutschbauer A."/>
        </authorList>
    </citation>
    <scope>NUCLEOTIDE SEQUENCE [LARGE SCALE GENOMIC DNA]</scope>
    <source>
        <strain evidence="9">FW300-N2C3</strain>
    </source>
</reference>
<dbReference type="PANTHER" id="PTHR30250">
    <property type="entry name" value="PST FAMILY PREDICTED COLANIC ACID TRANSPORTER"/>
    <property type="match status" value="1"/>
</dbReference>
<dbReference type="GO" id="GO:0005886">
    <property type="term" value="C:plasma membrane"/>
    <property type="evidence" value="ECO:0007669"/>
    <property type="project" value="UniProtKB-SubCell"/>
</dbReference>
<evidence type="ECO:0000256" key="3">
    <source>
        <dbReference type="ARBA" id="ARBA00022475"/>
    </source>
</evidence>
<feature type="transmembrane region" description="Helical" evidence="7">
    <location>
        <begin position="79"/>
        <end position="102"/>
    </location>
</feature>
<organism evidence="8 9">
    <name type="scientific">Pseudomonas fluorescens</name>
    <dbReference type="NCBI Taxonomy" id="294"/>
    <lineage>
        <taxon>Bacteria</taxon>
        <taxon>Pseudomonadati</taxon>
        <taxon>Pseudomonadota</taxon>
        <taxon>Gammaproteobacteria</taxon>
        <taxon>Pseudomonadales</taxon>
        <taxon>Pseudomonadaceae</taxon>
        <taxon>Pseudomonas</taxon>
    </lineage>
</organism>
<dbReference type="Proteomes" id="UP000059425">
    <property type="component" value="Chromosome"/>
</dbReference>
<feature type="transmembrane region" description="Helical" evidence="7">
    <location>
        <begin position="40"/>
        <end position="58"/>
    </location>
</feature>
<evidence type="ECO:0000313" key="8">
    <source>
        <dbReference type="EMBL" id="ALI05865.1"/>
    </source>
</evidence>